<organism evidence="1">
    <name type="scientific">marine sediment metagenome</name>
    <dbReference type="NCBI Taxonomy" id="412755"/>
    <lineage>
        <taxon>unclassified sequences</taxon>
        <taxon>metagenomes</taxon>
        <taxon>ecological metagenomes</taxon>
    </lineage>
</organism>
<protein>
    <submittedName>
        <fullName evidence="1">Uncharacterized protein</fullName>
    </submittedName>
</protein>
<reference evidence="1" key="1">
    <citation type="journal article" date="2015" name="Nature">
        <title>Complex archaea that bridge the gap between prokaryotes and eukaryotes.</title>
        <authorList>
            <person name="Spang A."/>
            <person name="Saw J.H."/>
            <person name="Jorgensen S.L."/>
            <person name="Zaremba-Niedzwiedzka K."/>
            <person name="Martijn J."/>
            <person name="Lind A.E."/>
            <person name="van Eijk R."/>
            <person name="Schleper C."/>
            <person name="Guy L."/>
            <person name="Ettema T.J."/>
        </authorList>
    </citation>
    <scope>NUCLEOTIDE SEQUENCE</scope>
</reference>
<name>A0A0F8YZH7_9ZZZZ</name>
<feature type="non-terminal residue" evidence="1">
    <location>
        <position position="1"/>
    </location>
</feature>
<proteinExistence type="predicted"/>
<gene>
    <name evidence="1" type="ORF">LCGC14_2835200</name>
</gene>
<evidence type="ECO:0000313" key="1">
    <source>
        <dbReference type="EMBL" id="KKK79265.1"/>
    </source>
</evidence>
<dbReference type="AlphaFoldDB" id="A0A0F8YZH7"/>
<accession>A0A0F8YZH7</accession>
<comment type="caution">
    <text evidence="1">The sequence shown here is derived from an EMBL/GenBank/DDBJ whole genome shotgun (WGS) entry which is preliminary data.</text>
</comment>
<dbReference type="EMBL" id="LAZR01054107">
    <property type="protein sequence ID" value="KKK79265.1"/>
    <property type="molecule type" value="Genomic_DNA"/>
</dbReference>
<sequence length="81" mass="9077">IAAQRDSKDHVIDLEGSCWCGPQAQNEGKRLVRAKRRGKFKKVGKDCITYIHKTQKPLVAGHRLDIKKLLVTRGGVVEVAR</sequence>